<organism evidence="2 3">
    <name type="scientific">Clunio marinus</name>
    <dbReference type="NCBI Taxonomy" id="568069"/>
    <lineage>
        <taxon>Eukaryota</taxon>
        <taxon>Metazoa</taxon>
        <taxon>Ecdysozoa</taxon>
        <taxon>Arthropoda</taxon>
        <taxon>Hexapoda</taxon>
        <taxon>Insecta</taxon>
        <taxon>Pterygota</taxon>
        <taxon>Neoptera</taxon>
        <taxon>Endopterygota</taxon>
        <taxon>Diptera</taxon>
        <taxon>Nematocera</taxon>
        <taxon>Chironomoidea</taxon>
        <taxon>Chironomidae</taxon>
        <taxon>Clunio</taxon>
    </lineage>
</organism>
<keyword evidence="1" id="KW-1133">Transmembrane helix</keyword>
<sequence length="100" mass="11932">MRLYFILSMNKTHSIKLFIHLTQLMFSSHSGVKHPRKLQKIKLTKNCYCSSEQETIMKKSLKKVKKFSSRLMIGFAWYFCVGFFSMPKMPHETNIHDYIH</sequence>
<dbReference type="EMBL" id="CVRI01000040">
    <property type="protein sequence ID" value="CRK94938.1"/>
    <property type="molecule type" value="Genomic_DNA"/>
</dbReference>
<keyword evidence="3" id="KW-1185">Reference proteome</keyword>
<protein>
    <submittedName>
        <fullName evidence="2">CLUMA_CG008429, isoform A</fullName>
    </submittedName>
</protein>
<evidence type="ECO:0000313" key="2">
    <source>
        <dbReference type="EMBL" id="CRK94938.1"/>
    </source>
</evidence>
<reference evidence="2 3" key="1">
    <citation type="submission" date="2015-04" db="EMBL/GenBank/DDBJ databases">
        <authorList>
            <person name="Syromyatnikov M.Y."/>
            <person name="Popov V.N."/>
        </authorList>
    </citation>
    <scope>NUCLEOTIDE SEQUENCE [LARGE SCALE GENOMIC DNA]</scope>
</reference>
<dbReference type="AlphaFoldDB" id="A0A1J1I5B1"/>
<accession>A0A1J1I5B1</accession>
<name>A0A1J1I5B1_9DIPT</name>
<proteinExistence type="predicted"/>
<dbReference type="Proteomes" id="UP000183832">
    <property type="component" value="Unassembled WGS sequence"/>
</dbReference>
<evidence type="ECO:0000313" key="3">
    <source>
        <dbReference type="Proteomes" id="UP000183832"/>
    </source>
</evidence>
<feature type="transmembrane region" description="Helical" evidence="1">
    <location>
        <begin position="67"/>
        <end position="86"/>
    </location>
</feature>
<gene>
    <name evidence="2" type="ORF">CLUMA_CG008429</name>
</gene>
<keyword evidence="1" id="KW-0812">Transmembrane</keyword>
<evidence type="ECO:0000256" key="1">
    <source>
        <dbReference type="SAM" id="Phobius"/>
    </source>
</evidence>
<keyword evidence="1" id="KW-0472">Membrane</keyword>